<dbReference type="GO" id="GO:0005737">
    <property type="term" value="C:cytoplasm"/>
    <property type="evidence" value="ECO:0007669"/>
    <property type="project" value="InterPro"/>
</dbReference>
<dbReference type="Pfam" id="PF04558">
    <property type="entry name" value="tRNA_synt_1c_R1"/>
    <property type="match status" value="1"/>
</dbReference>
<evidence type="ECO:0000313" key="4">
    <source>
        <dbReference type="Proteomes" id="UP000070444"/>
    </source>
</evidence>
<reference evidence="3 4" key="1">
    <citation type="journal article" date="2015" name="Genome Biol. Evol.">
        <title>Phylogenomic analyses indicate that early fungi evolved digesting cell walls of algal ancestors of land plants.</title>
        <authorList>
            <person name="Chang Y."/>
            <person name="Wang S."/>
            <person name="Sekimoto S."/>
            <person name="Aerts A.L."/>
            <person name="Choi C."/>
            <person name="Clum A."/>
            <person name="LaButti K.M."/>
            <person name="Lindquist E.A."/>
            <person name="Yee Ngan C."/>
            <person name="Ohm R.A."/>
            <person name="Salamov A.A."/>
            <person name="Grigoriev I.V."/>
            <person name="Spatafora J.W."/>
            <person name="Berbee M.L."/>
        </authorList>
    </citation>
    <scope>NUCLEOTIDE SEQUENCE [LARGE SCALE GENOMIC DNA]</scope>
    <source>
        <strain evidence="3 4">NRRL 28638</strain>
    </source>
</reference>
<organism evidence="3 4">
    <name type="scientific">Conidiobolus coronatus (strain ATCC 28846 / CBS 209.66 / NRRL 28638)</name>
    <name type="common">Delacroixia coronata</name>
    <dbReference type="NCBI Taxonomy" id="796925"/>
    <lineage>
        <taxon>Eukaryota</taxon>
        <taxon>Fungi</taxon>
        <taxon>Fungi incertae sedis</taxon>
        <taxon>Zoopagomycota</taxon>
        <taxon>Entomophthoromycotina</taxon>
        <taxon>Entomophthoromycetes</taxon>
        <taxon>Entomophthorales</taxon>
        <taxon>Ancylistaceae</taxon>
        <taxon>Conidiobolus</taxon>
    </lineage>
</organism>
<dbReference type="PANTHER" id="PTHR14226">
    <property type="entry name" value="NEUROPATHY TARGET ESTERASE/SWISS CHEESE D.MELANOGASTER"/>
    <property type="match status" value="1"/>
</dbReference>
<dbReference type="InterPro" id="IPR016035">
    <property type="entry name" value="Acyl_Trfase/lysoPLipase"/>
</dbReference>
<evidence type="ECO:0000259" key="2">
    <source>
        <dbReference type="Pfam" id="PF04558"/>
    </source>
</evidence>
<dbReference type="Gene3D" id="1.10.8.1290">
    <property type="entry name" value="Glutaminyl-tRNA synthetase, non-specific RNA binding region part 1, domain 1"/>
    <property type="match status" value="1"/>
</dbReference>
<dbReference type="EMBL" id="KQ964570">
    <property type="protein sequence ID" value="KXN68589.1"/>
    <property type="molecule type" value="Genomic_DNA"/>
</dbReference>
<name>A0A137P143_CONC2</name>
<feature type="domain" description="Glutaminyl-tRNA synthetase class Ib non-specific RNA-binding" evidence="2">
    <location>
        <begin position="2"/>
        <end position="47"/>
    </location>
</feature>
<keyword evidence="4" id="KW-1185">Reference proteome</keyword>
<accession>A0A137P143</accession>
<gene>
    <name evidence="3" type="ORF">CONCODRAFT_9188</name>
</gene>
<keyword evidence="1" id="KW-1133">Transmembrane helix</keyword>
<dbReference type="STRING" id="796925.A0A137P143"/>
<dbReference type="InterPro" id="IPR042558">
    <property type="entry name" value="Gln-tRNA-synth_Ib_RNA-bd_N_1"/>
</dbReference>
<dbReference type="InterPro" id="IPR007639">
    <property type="entry name" value="Gln-tRNA-synth_Ib_RNA-bd_N"/>
</dbReference>
<keyword evidence="1" id="KW-0472">Membrane</keyword>
<sequence>MEDLILKFQTIGLSEAKAKDTTKNKKLCPILENLVDSEPLKQLSLEEKLEFGPLFYLLICIISAAIQYFNVNSTEDRDGNIVPWNPPGHRWVDGSVETDLPMQKLSELFNINHFIVAQVNPHVVPFLSNQPITKSSPKLFKDFSYLVKEELSHRIYQMIESGIFRSALFRLISIISSYLLLVNATPATLQLYLRLDL</sequence>
<dbReference type="GO" id="GO:0005524">
    <property type="term" value="F:ATP binding"/>
    <property type="evidence" value="ECO:0007669"/>
    <property type="project" value="InterPro"/>
</dbReference>
<dbReference type="OrthoDB" id="10049244at2759"/>
<dbReference type="AlphaFoldDB" id="A0A137P143"/>
<dbReference type="Proteomes" id="UP000070444">
    <property type="component" value="Unassembled WGS sequence"/>
</dbReference>
<dbReference type="GO" id="GO:0006418">
    <property type="term" value="P:tRNA aminoacylation for protein translation"/>
    <property type="evidence" value="ECO:0007669"/>
    <property type="project" value="InterPro"/>
</dbReference>
<dbReference type="GO" id="GO:0004812">
    <property type="term" value="F:aminoacyl-tRNA ligase activity"/>
    <property type="evidence" value="ECO:0007669"/>
    <property type="project" value="InterPro"/>
</dbReference>
<dbReference type="PANTHER" id="PTHR14226:SF10">
    <property type="entry name" value="TRIACYLGLYCEROL LIPASE 4-RELATED"/>
    <property type="match status" value="1"/>
</dbReference>
<proteinExistence type="predicted"/>
<evidence type="ECO:0000313" key="3">
    <source>
        <dbReference type="EMBL" id="KXN68589.1"/>
    </source>
</evidence>
<dbReference type="InterPro" id="IPR050301">
    <property type="entry name" value="NTE"/>
</dbReference>
<evidence type="ECO:0000256" key="1">
    <source>
        <dbReference type="SAM" id="Phobius"/>
    </source>
</evidence>
<feature type="transmembrane region" description="Helical" evidence="1">
    <location>
        <begin position="54"/>
        <end position="71"/>
    </location>
</feature>
<protein>
    <recommendedName>
        <fullName evidence="2">Glutaminyl-tRNA synthetase class Ib non-specific RNA-binding domain-containing protein</fullName>
    </recommendedName>
</protein>
<feature type="transmembrane region" description="Helical" evidence="1">
    <location>
        <begin position="167"/>
        <end position="193"/>
    </location>
</feature>
<dbReference type="SUPFAM" id="SSF52151">
    <property type="entry name" value="FabD/lysophospholipase-like"/>
    <property type="match status" value="1"/>
</dbReference>
<keyword evidence="1" id="KW-0812">Transmembrane</keyword>